<gene>
    <name evidence="2" type="primary">LOC117152189</name>
</gene>
<dbReference type="Proteomes" id="UP000515180">
    <property type="component" value="Unplaced"/>
</dbReference>
<accession>A0A6P8LJ46</accession>
<dbReference type="OrthoDB" id="10357469at2759"/>
<evidence type="ECO:0000313" key="1">
    <source>
        <dbReference type="Proteomes" id="UP000515180"/>
    </source>
</evidence>
<organism evidence="1 2">
    <name type="scientific">Bombus impatiens</name>
    <name type="common">Bumblebee</name>
    <dbReference type="NCBI Taxonomy" id="132113"/>
    <lineage>
        <taxon>Eukaryota</taxon>
        <taxon>Metazoa</taxon>
        <taxon>Ecdysozoa</taxon>
        <taxon>Arthropoda</taxon>
        <taxon>Hexapoda</taxon>
        <taxon>Insecta</taxon>
        <taxon>Pterygota</taxon>
        <taxon>Neoptera</taxon>
        <taxon>Endopterygota</taxon>
        <taxon>Hymenoptera</taxon>
        <taxon>Apocrita</taxon>
        <taxon>Aculeata</taxon>
        <taxon>Apoidea</taxon>
        <taxon>Anthophila</taxon>
        <taxon>Apidae</taxon>
        <taxon>Bombus</taxon>
        <taxon>Pyrobombus</taxon>
    </lineage>
</organism>
<sequence length="144" mass="17191">MDSECELTLSFSTYTYTFNYFNILFYYKFIHSFFNRLTSTIFRCSSITNITSSGTQIFVYVGPYTSFFFFDPIHCNMNCQKHMHSDHRFLQLTNPHTQSIDRGFLRSYWKLNDAKLHRMHTIQEAIRNTQSIGFSIRLIIDDKD</sequence>
<keyword evidence="1" id="KW-1185">Reference proteome</keyword>
<reference evidence="2" key="1">
    <citation type="submission" date="2025-08" db="UniProtKB">
        <authorList>
            <consortium name="RefSeq"/>
        </authorList>
    </citation>
    <scope>IDENTIFICATION</scope>
</reference>
<proteinExistence type="predicted"/>
<evidence type="ECO:0000313" key="2">
    <source>
        <dbReference type="RefSeq" id="XP_033178962.1"/>
    </source>
</evidence>
<protein>
    <submittedName>
        <fullName evidence="2">Uncharacterized protein LOC117152189</fullName>
    </submittedName>
</protein>
<name>A0A6P8LJ46_BOMIM</name>
<dbReference type="GeneID" id="117152189"/>
<dbReference type="RefSeq" id="XP_033178962.1">
    <property type="nucleotide sequence ID" value="XM_033323071.1"/>
</dbReference>
<dbReference type="AlphaFoldDB" id="A0A6P8LJ46"/>